<name>A0A0U1KYT2_9FIRM</name>
<dbReference type="EMBL" id="CTRP01000005">
    <property type="protein sequence ID" value="CQR71824.1"/>
    <property type="molecule type" value="Genomic_DNA"/>
</dbReference>
<keyword evidence="2" id="KW-1185">Reference proteome</keyword>
<organism evidence="1 2">
    <name type="scientific">Sporomusa ovata</name>
    <dbReference type="NCBI Taxonomy" id="2378"/>
    <lineage>
        <taxon>Bacteria</taxon>
        <taxon>Bacillati</taxon>
        <taxon>Bacillota</taxon>
        <taxon>Negativicutes</taxon>
        <taxon>Selenomonadales</taxon>
        <taxon>Sporomusaceae</taxon>
        <taxon>Sporomusa</taxon>
    </lineage>
</organism>
<sequence length="160" mass="18466">MKNSKVTCQELRSLLPILGIIMLIMLAGAGQATTERYLQSQLSNKIMLESQQRLAAYQALKARVQEYNSAFVNRDYNTLYRLSYFKGVPEPSLFEYRQLRDAGYVYNISVTVQNIELQGDKAWAEVELVLTHPALGINKTVHKQQWELLNDLWYKVDYGN</sequence>
<evidence type="ECO:0000313" key="1">
    <source>
        <dbReference type="EMBL" id="CQR71824.1"/>
    </source>
</evidence>
<dbReference type="Proteomes" id="UP000049855">
    <property type="component" value="Unassembled WGS sequence"/>
</dbReference>
<evidence type="ECO:0000313" key="2">
    <source>
        <dbReference type="Proteomes" id="UP000049855"/>
    </source>
</evidence>
<gene>
    <name evidence="1" type="ORF">SpAn4DRAFT_3690</name>
</gene>
<dbReference type="RefSeq" id="WP_021168898.1">
    <property type="nucleotide sequence ID" value="NZ_CTRP01000005.1"/>
</dbReference>
<accession>A0A0U1KYT2</accession>
<dbReference type="AlphaFoldDB" id="A0A0U1KYT2"/>
<proteinExistence type="predicted"/>
<protein>
    <submittedName>
        <fullName evidence="1">Uncharacterized protein</fullName>
    </submittedName>
</protein>
<reference evidence="2" key="1">
    <citation type="submission" date="2015-03" db="EMBL/GenBank/DDBJ databases">
        <authorList>
            <person name="Nijsse Bart"/>
        </authorList>
    </citation>
    <scope>NUCLEOTIDE SEQUENCE [LARGE SCALE GENOMIC DNA]</scope>
</reference>